<evidence type="ECO:0000313" key="1">
    <source>
        <dbReference type="EMBL" id="CDW47646.1"/>
    </source>
</evidence>
<dbReference type="EMBL" id="HACA01030285">
    <property type="protein sequence ID" value="CDW47646.1"/>
    <property type="molecule type" value="Transcribed_RNA"/>
</dbReference>
<organism evidence="1">
    <name type="scientific">Lepeophtheirus salmonis</name>
    <name type="common">Salmon louse</name>
    <name type="synonym">Caligus salmonis</name>
    <dbReference type="NCBI Taxonomy" id="72036"/>
    <lineage>
        <taxon>Eukaryota</taxon>
        <taxon>Metazoa</taxon>
        <taxon>Ecdysozoa</taxon>
        <taxon>Arthropoda</taxon>
        <taxon>Crustacea</taxon>
        <taxon>Multicrustacea</taxon>
        <taxon>Hexanauplia</taxon>
        <taxon>Copepoda</taxon>
        <taxon>Siphonostomatoida</taxon>
        <taxon>Caligidae</taxon>
        <taxon>Lepeophtheirus</taxon>
    </lineage>
</organism>
<sequence>MRIPLFIIQSVGNPLQNNCKYDLKSRSLFSHTKRLTHSSFFSTYTGYPFSFYV</sequence>
<accession>A0A0K2VCI4</accession>
<reference evidence="1" key="1">
    <citation type="submission" date="2014-05" db="EMBL/GenBank/DDBJ databases">
        <authorList>
            <person name="Chronopoulou M."/>
        </authorList>
    </citation>
    <scope>NUCLEOTIDE SEQUENCE</scope>
    <source>
        <tissue evidence="1">Whole organism</tissue>
    </source>
</reference>
<protein>
    <submittedName>
        <fullName evidence="1">Uncharacterized protein</fullName>
    </submittedName>
</protein>
<name>A0A0K2VCI4_LEPSM</name>
<proteinExistence type="predicted"/>
<dbReference type="AlphaFoldDB" id="A0A0K2VCI4"/>